<comment type="catalytic activity">
    <reaction evidence="1">
        <text>ATP + protein L-histidine = ADP + protein N-phospho-L-histidine.</text>
        <dbReference type="EC" id="2.7.13.3"/>
    </reaction>
</comment>
<feature type="non-terminal residue" evidence="8">
    <location>
        <position position="1"/>
    </location>
</feature>
<proteinExistence type="predicted"/>
<evidence type="ECO:0000256" key="1">
    <source>
        <dbReference type="ARBA" id="ARBA00000085"/>
    </source>
</evidence>
<keyword evidence="4" id="KW-0808">Transferase</keyword>
<sequence>IFGFHFDAAVRKPADEVIGDSKFLALLTETRETGLHVPHRTVEWVCCDSDPEATYRVTFNTVVQAKRGDRISGIVAVLHDVTKEKEIARMKTDFVSMVSHELKAPLASIKAYVEMLLDGEAKNEAASREFLQIIAHEADRLNRLIQNILNLSRLESGLVPVNKTDLAITEILREVVDVIAPQAAQKNVRVEADLAPVFFRVHADRDMIYQAVLNVVSNAVKYTPAQGRVRISTYLEDGSVVVDVSDTGHGIAE</sequence>
<evidence type="ECO:0000256" key="5">
    <source>
        <dbReference type="ARBA" id="ARBA00022777"/>
    </source>
</evidence>
<dbReference type="SUPFAM" id="SSF47384">
    <property type="entry name" value="Homodimeric domain of signal transducing histidine kinase"/>
    <property type="match status" value="1"/>
</dbReference>
<dbReference type="CDD" id="cd00082">
    <property type="entry name" value="HisKA"/>
    <property type="match status" value="1"/>
</dbReference>
<dbReference type="InterPro" id="IPR050736">
    <property type="entry name" value="Sensor_HK_Regulatory"/>
</dbReference>
<organism evidence="8">
    <name type="scientific">marine sediment metagenome</name>
    <dbReference type="NCBI Taxonomy" id="412755"/>
    <lineage>
        <taxon>unclassified sequences</taxon>
        <taxon>metagenomes</taxon>
        <taxon>ecological metagenomes</taxon>
    </lineage>
</organism>
<evidence type="ECO:0000256" key="2">
    <source>
        <dbReference type="ARBA" id="ARBA00012438"/>
    </source>
</evidence>
<dbReference type="SMART" id="SM00388">
    <property type="entry name" value="HisKA"/>
    <property type="match status" value="1"/>
</dbReference>
<evidence type="ECO:0000259" key="7">
    <source>
        <dbReference type="PROSITE" id="PS50109"/>
    </source>
</evidence>
<keyword evidence="3" id="KW-0597">Phosphoprotein</keyword>
<dbReference type="PANTHER" id="PTHR43711">
    <property type="entry name" value="TWO-COMPONENT HISTIDINE KINASE"/>
    <property type="match status" value="1"/>
</dbReference>
<dbReference type="GO" id="GO:0000155">
    <property type="term" value="F:phosphorelay sensor kinase activity"/>
    <property type="evidence" value="ECO:0007669"/>
    <property type="project" value="InterPro"/>
</dbReference>
<accession>X1IM78</accession>
<dbReference type="PANTHER" id="PTHR43711:SF1">
    <property type="entry name" value="HISTIDINE KINASE 1"/>
    <property type="match status" value="1"/>
</dbReference>
<evidence type="ECO:0000256" key="3">
    <source>
        <dbReference type="ARBA" id="ARBA00022553"/>
    </source>
</evidence>
<dbReference type="InterPro" id="IPR005467">
    <property type="entry name" value="His_kinase_dom"/>
</dbReference>
<dbReference type="PROSITE" id="PS50109">
    <property type="entry name" value="HIS_KIN"/>
    <property type="match status" value="1"/>
</dbReference>
<feature type="non-terminal residue" evidence="8">
    <location>
        <position position="253"/>
    </location>
</feature>
<name>X1IM78_9ZZZZ</name>
<dbReference type="InterPro" id="IPR036097">
    <property type="entry name" value="HisK_dim/P_sf"/>
</dbReference>
<protein>
    <recommendedName>
        <fullName evidence="2">histidine kinase</fullName>
        <ecNumber evidence="2">2.7.13.3</ecNumber>
    </recommendedName>
</protein>
<dbReference type="AlphaFoldDB" id="X1IM78"/>
<evidence type="ECO:0000256" key="4">
    <source>
        <dbReference type="ARBA" id="ARBA00022679"/>
    </source>
</evidence>
<dbReference type="Pfam" id="PF02518">
    <property type="entry name" value="HATPase_c"/>
    <property type="match status" value="1"/>
</dbReference>
<keyword evidence="6" id="KW-0902">Two-component regulatory system</keyword>
<dbReference type="Gene3D" id="3.30.565.10">
    <property type="entry name" value="Histidine kinase-like ATPase, C-terminal domain"/>
    <property type="match status" value="1"/>
</dbReference>
<dbReference type="EC" id="2.7.13.3" evidence="2"/>
<dbReference type="InterPro" id="IPR036890">
    <property type="entry name" value="HATPase_C_sf"/>
</dbReference>
<keyword evidence="5" id="KW-0418">Kinase</keyword>
<dbReference type="InterPro" id="IPR003594">
    <property type="entry name" value="HATPase_dom"/>
</dbReference>
<dbReference type="EMBL" id="BARU01035706">
    <property type="protein sequence ID" value="GAH83511.1"/>
    <property type="molecule type" value="Genomic_DNA"/>
</dbReference>
<dbReference type="InterPro" id="IPR003661">
    <property type="entry name" value="HisK_dim/P_dom"/>
</dbReference>
<dbReference type="Gene3D" id="1.10.287.130">
    <property type="match status" value="1"/>
</dbReference>
<feature type="domain" description="Histidine kinase" evidence="7">
    <location>
        <begin position="97"/>
        <end position="253"/>
    </location>
</feature>
<comment type="caution">
    <text evidence="8">The sequence shown here is derived from an EMBL/GenBank/DDBJ whole genome shotgun (WGS) entry which is preliminary data.</text>
</comment>
<evidence type="ECO:0000313" key="8">
    <source>
        <dbReference type="EMBL" id="GAH83511.1"/>
    </source>
</evidence>
<evidence type="ECO:0000256" key="6">
    <source>
        <dbReference type="ARBA" id="ARBA00023012"/>
    </source>
</evidence>
<dbReference type="Pfam" id="PF00512">
    <property type="entry name" value="HisKA"/>
    <property type="match status" value="1"/>
</dbReference>
<dbReference type="SUPFAM" id="SSF55874">
    <property type="entry name" value="ATPase domain of HSP90 chaperone/DNA topoisomerase II/histidine kinase"/>
    <property type="match status" value="1"/>
</dbReference>
<gene>
    <name evidence="8" type="ORF">S03H2_55840</name>
</gene>
<dbReference type="FunFam" id="1.10.287.130:FF:000001">
    <property type="entry name" value="Two-component sensor histidine kinase"/>
    <property type="match status" value="1"/>
</dbReference>
<reference evidence="8" key="1">
    <citation type="journal article" date="2014" name="Front. Microbiol.">
        <title>High frequency of phylogenetically diverse reductive dehalogenase-homologous genes in deep subseafloor sedimentary metagenomes.</title>
        <authorList>
            <person name="Kawai M."/>
            <person name="Futagami T."/>
            <person name="Toyoda A."/>
            <person name="Takaki Y."/>
            <person name="Nishi S."/>
            <person name="Hori S."/>
            <person name="Arai W."/>
            <person name="Tsubouchi T."/>
            <person name="Morono Y."/>
            <person name="Uchiyama I."/>
            <person name="Ito T."/>
            <person name="Fujiyama A."/>
            <person name="Inagaki F."/>
            <person name="Takami H."/>
        </authorList>
    </citation>
    <scope>NUCLEOTIDE SEQUENCE</scope>
    <source>
        <strain evidence="8">Expedition CK06-06</strain>
    </source>
</reference>